<evidence type="ECO:0000256" key="7">
    <source>
        <dbReference type="ARBA" id="ARBA00022801"/>
    </source>
</evidence>
<evidence type="ECO:0000256" key="3">
    <source>
        <dbReference type="ARBA" id="ARBA00012374"/>
    </source>
</evidence>
<proteinExistence type="inferred from homology"/>
<name>A0A7L4YSK0_9ACTN</name>
<keyword evidence="10 17" id="KW-1133">Transmembrane helix</keyword>
<keyword evidence="6 17" id="KW-0812">Transmembrane</keyword>
<evidence type="ECO:0000256" key="8">
    <source>
        <dbReference type="ARBA" id="ARBA00022960"/>
    </source>
</evidence>
<keyword evidence="7 17" id="KW-0378">Hydrolase</keyword>
<feature type="transmembrane region" description="Helical" evidence="17">
    <location>
        <begin position="119"/>
        <end position="136"/>
    </location>
</feature>
<evidence type="ECO:0000256" key="5">
    <source>
        <dbReference type="ARBA" id="ARBA00022475"/>
    </source>
</evidence>
<dbReference type="GO" id="GO:0050380">
    <property type="term" value="F:undecaprenyl-diphosphatase activity"/>
    <property type="evidence" value="ECO:0007669"/>
    <property type="project" value="UniProtKB-UniRule"/>
</dbReference>
<dbReference type="EMBL" id="CP047156">
    <property type="protein sequence ID" value="QHC02070.1"/>
    <property type="molecule type" value="Genomic_DNA"/>
</dbReference>
<evidence type="ECO:0000256" key="11">
    <source>
        <dbReference type="ARBA" id="ARBA00023136"/>
    </source>
</evidence>
<keyword evidence="11 17" id="KW-0472">Membrane</keyword>
<dbReference type="Pfam" id="PF02673">
    <property type="entry name" value="BacA"/>
    <property type="match status" value="1"/>
</dbReference>
<evidence type="ECO:0000256" key="10">
    <source>
        <dbReference type="ARBA" id="ARBA00022989"/>
    </source>
</evidence>
<dbReference type="AlphaFoldDB" id="A0A7L4YSK0"/>
<comment type="catalytic activity">
    <reaction evidence="16 17">
        <text>di-trans,octa-cis-undecaprenyl diphosphate + H2O = di-trans,octa-cis-undecaprenyl phosphate + phosphate + H(+)</text>
        <dbReference type="Rhea" id="RHEA:28094"/>
        <dbReference type="ChEBI" id="CHEBI:15377"/>
        <dbReference type="ChEBI" id="CHEBI:15378"/>
        <dbReference type="ChEBI" id="CHEBI:43474"/>
        <dbReference type="ChEBI" id="CHEBI:58405"/>
        <dbReference type="ChEBI" id="CHEBI:60392"/>
        <dbReference type="EC" id="3.6.1.27"/>
    </reaction>
</comment>
<evidence type="ECO:0000256" key="9">
    <source>
        <dbReference type="ARBA" id="ARBA00022984"/>
    </source>
</evidence>
<dbReference type="KEGG" id="eke:EK0264_18525"/>
<dbReference type="NCBIfam" id="TIGR00753">
    <property type="entry name" value="undec_PP_bacA"/>
    <property type="match status" value="1"/>
</dbReference>
<dbReference type="PANTHER" id="PTHR30622:SF3">
    <property type="entry name" value="UNDECAPRENYL-DIPHOSPHATASE"/>
    <property type="match status" value="1"/>
</dbReference>
<dbReference type="Proteomes" id="UP000463857">
    <property type="component" value="Chromosome"/>
</dbReference>
<dbReference type="GO" id="GO:0046677">
    <property type="term" value="P:response to antibiotic"/>
    <property type="evidence" value="ECO:0007669"/>
    <property type="project" value="UniProtKB-UniRule"/>
</dbReference>
<reference evidence="18 19" key="1">
    <citation type="journal article" date="2018" name="Int. J. Syst. Evol. Microbiol.">
        <title>Epidermidibacterium keratini gen. nov., sp. nov., a member of the family Sporichthyaceae, isolated from keratin epidermis.</title>
        <authorList>
            <person name="Lee D.G."/>
            <person name="Trujillo M.E."/>
            <person name="Kang S."/>
            <person name="Nam J.J."/>
            <person name="Kim Y.J."/>
        </authorList>
    </citation>
    <scope>NUCLEOTIDE SEQUENCE [LARGE SCALE GENOMIC DNA]</scope>
    <source>
        <strain evidence="18 19">EPI-7</strain>
    </source>
</reference>
<evidence type="ECO:0000256" key="12">
    <source>
        <dbReference type="ARBA" id="ARBA00023251"/>
    </source>
</evidence>
<evidence type="ECO:0000313" key="19">
    <source>
        <dbReference type="Proteomes" id="UP000463857"/>
    </source>
</evidence>
<accession>A0A7L4YSK0</accession>
<comment type="miscellaneous">
    <text evidence="17">Bacitracin is thought to be involved in the inhibition of peptidoglycan synthesis by sequestering undecaprenyl diphosphate, thereby reducing the pool of lipid carrier available.</text>
</comment>
<gene>
    <name evidence="17" type="primary">uppP</name>
    <name evidence="18" type="ORF">EK0264_18525</name>
</gene>
<evidence type="ECO:0000256" key="14">
    <source>
        <dbReference type="ARBA" id="ARBA00032707"/>
    </source>
</evidence>
<feature type="transmembrane region" description="Helical" evidence="17">
    <location>
        <begin position="254"/>
        <end position="275"/>
    </location>
</feature>
<dbReference type="GO" id="GO:0005886">
    <property type="term" value="C:plasma membrane"/>
    <property type="evidence" value="ECO:0007669"/>
    <property type="project" value="UniProtKB-SubCell"/>
</dbReference>
<keyword evidence="8 17" id="KW-0133">Cell shape</keyword>
<evidence type="ECO:0000256" key="4">
    <source>
        <dbReference type="ARBA" id="ARBA00021581"/>
    </source>
</evidence>
<dbReference type="FunCoup" id="A0A7L4YSK0">
    <property type="interactions" value="6"/>
</dbReference>
<keyword evidence="9 17" id="KW-0573">Peptidoglycan synthesis</keyword>
<dbReference type="InterPro" id="IPR003824">
    <property type="entry name" value="UppP"/>
</dbReference>
<protein>
    <recommendedName>
        <fullName evidence="4 17">Undecaprenyl-diphosphatase</fullName>
        <ecNumber evidence="3 17">3.6.1.27</ecNumber>
    </recommendedName>
    <alternativeName>
        <fullName evidence="15 17">Bacitracin resistance protein</fullName>
    </alternativeName>
    <alternativeName>
        <fullName evidence="14 17">Undecaprenyl pyrophosphate phosphatase</fullName>
    </alternativeName>
</protein>
<feature type="transmembrane region" description="Helical" evidence="17">
    <location>
        <begin position="43"/>
        <end position="63"/>
    </location>
</feature>
<feature type="transmembrane region" description="Helical" evidence="17">
    <location>
        <begin position="88"/>
        <end position="107"/>
    </location>
</feature>
<dbReference type="GO" id="GO:0071555">
    <property type="term" value="P:cell wall organization"/>
    <property type="evidence" value="ECO:0007669"/>
    <property type="project" value="UniProtKB-KW"/>
</dbReference>
<feature type="transmembrane region" description="Helical" evidence="17">
    <location>
        <begin position="219"/>
        <end position="242"/>
    </location>
</feature>
<dbReference type="InParanoid" id="A0A7L4YSK0"/>
<keyword evidence="12 17" id="KW-0046">Antibiotic resistance</keyword>
<sequence length="279" mass="29553">MELWQAVVLGIVEGLTEFLPVSSTGHITIAAGLMGLDVSNRSVTGFTAVIQVGAIAAVLFYFWKDISRLFMAWVRGLRNREARTDPNYRMAWVVIAGSLPIVFVALLAKDLITGPLRSLWVVGIALIAWSFVMWLGDRLGKQTRGEKDMTIADGLKLGFAQCLALIPGVSRSGATISTGLLLGIDRVTATRVSFLLGIPALVAAGVYEAPSALADDGVGVLQTVVGIVVSFIVAYASIAWLLKFVQSNKFTAFVIYRVVLGTALLIALGVGAISATGAV</sequence>
<evidence type="ECO:0000256" key="2">
    <source>
        <dbReference type="ARBA" id="ARBA00010621"/>
    </source>
</evidence>
<evidence type="ECO:0000256" key="16">
    <source>
        <dbReference type="ARBA" id="ARBA00047594"/>
    </source>
</evidence>
<keyword evidence="13 17" id="KW-0961">Cell wall biogenesis/degradation</keyword>
<evidence type="ECO:0000256" key="6">
    <source>
        <dbReference type="ARBA" id="ARBA00022692"/>
    </source>
</evidence>
<dbReference type="OrthoDB" id="9808289at2"/>
<comment type="similarity">
    <text evidence="2 17">Belongs to the UppP family.</text>
</comment>
<dbReference type="PANTHER" id="PTHR30622">
    <property type="entry name" value="UNDECAPRENYL-DIPHOSPHATASE"/>
    <property type="match status" value="1"/>
</dbReference>
<evidence type="ECO:0000256" key="13">
    <source>
        <dbReference type="ARBA" id="ARBA00023316"/>
    </source>
</evidence>
<dbReference type="GO" id="GO:0008360">
    <property type="term" value="P:regulation of cell shape"/>
    <property type="evidence" value="ECO:0007669"/>
    <property type="project" value="UniProtKB-KW"/>
</dbReference>
<evidence type="ECO:0000256" key="17">
    <source>
        <dbReference type="HAMAP-Rule" id="MF_01006"/>
    </source>
</evidence>
<keyword evidence="19" id="KW-1185">Reference proteome</keyword>
<dbReference type="RefSeq" id="WP_159547194.1">
    <property type="nucleotide sequence ID" value="NZ_CP047156.1"/>
</dbReference>
<keyword evidence="5 17" id="KW-1003">Cell membrane</keyword>
<dbReference type="GO" id="GO:0009252">
    <property type="term" value="P:peptidoglycan biosynthetic process"/>
    <property type="evidence" value="ECO:0007669"/>
    <property type="project" value="UniProtKB-KW"/>
</dbReference>
<feature type="transmembrane region" description="Helical" evidence="17">
    <location>
        <begin position="189"/>
        <end position="207"/>
    </location>
</feature>
<evidence type="ECO:0000256" key="15">
    <source>
        <dbReference type="ARBA" id="ARBA00032932"/>
    </source>
</evidence>
<dbReference type="HAMAP" id="MF_01006">
    <property type="entry name" value="Undec_diphosphatase"/>
    <property type="match status" value="1"/>
</dbReference>
<evidence type="ECO:0000313" key="18">
    <source>
        <dbReference type="EMBL" id="QHC02070.1"/>
    </source>
</evidence>
<organism evidence="18 19">
    <name type="scientific">Epidermidibacterium keratini</name>
    <dbReference type="NCBI Taxonomy" id="1891644"/>
    <lineage>
        <taxon>Bacteria</taxon>
        <taxon>Bacillati</taxon>
        <taxon>Actinomycetota</taxon>
        <taxon>Actinomycetes</taxon>
        <taxon>Sporichthyales</taxon>
        <taxon>Sporichthyaceae</taxon>
        <taxon>Epidermidibacterium</taxon>
    </lineage>
</organism>
<comment type="subcellular location">
    <subcellularLocation>
        <location evidence="1 17">Cell membrane</location>
        <topology evidence="1 17">Multi-pass membrane protein</topology>
    </subcellularLocation>
</comment>
<evidence type="ECO:0000256" key="1">
    <source>
        <dbReference type="ARBA" id="ARBA00004651"/>
    </source>
</evidence>
<dbReference type="EC" id="3.6.1.27" evidence="3 17"/>
<comment type="function">
    <text evidence="17">Catalyzes the dephosphorylation of undecaprenyl diphosphate (UPP). Confers resistance to bacitracin.</text>
</comment>
<dbReference type="NCBIfam" id="NF001392">
    <property type="entry name" value="PRK00281.2-1"/>
    <property type="match status" value="1"/>
</dbReference>